<evidence type="ECO:0000256" key="1">
    <source>
        <dbReference type="ARBA" id="ARBA00006484"/>
    </source>
</evidence>
<sequence length="251" mass="26485">MNTDSSAQPQAGCGPLVVVTGASQGIGAAIARRFATDVTGARLALVARDRKRLDAIAETCLRSGAAAAASFIADLSSPAEVERMVDKVHRQFGGVDVLINNAGRWRGGAAHEMPVADFTLSLQENLVSMFAVTRGFLPDMLGRCTGDIYFVSSTSGLEGVANNAAYCAAKHGVAGLAKALRAEVASHGIRVCCVYPGATDTATWDGSDIDRSTLMPADDVARVFVDSHRLSRLTRLDDIVLRPATPLRRLE</sequence>
<comment type="caution">
    <text evidence="5">The sequence shown here is derived from an EMBL/GenBank/DDBJ whole genome shotgun (WGS) entry which is preliminary data.</text>
</comment>
<name>A0A6M2BXL6_9GAMM</name>
<protein>
    <submittedName>
        <fullName evidence="5">SDR family oxidoreductase</fullName>
    </submittedName>
</protein>
<dbReference type="PROSITE" id="PS00061">
    <property type="entry name" value="ADH_SHORT"/>
    <property type="match status" value="1"/>
</dbReference>
<evidence type="ECO:0000313" key="5">
    <source>
        <dbReference type="EMBL" id="NGY07025.1"/>
    </source>
</evidence>
<dbReference type="EMBL" id="JAAMOW010000013">
    <property type="protein sequence ID" value="NGY07025.1"/>
    <property type="molecule type" value="Genomic_DNA"/>
</dbReference>
<accession>A0A6M2BXL6</accession>
<dbReference type="RefSeq" id="WP_166261697.1">
    <property type="nucleotide sequence ID" value="NZ_JAAMOW010000013.1"/>
</dbReference>
<organism evidence="5 6">
    <name type="scientific">Solimonas terrae</name>
    <dbReference type="NCBI Taxonomy" id="1396819"/>
    <lineage>
        <taxon>Bacteria</taxon>
        <taxon>Pseudomonadati</taxon>
        <taxon>Pseudomonadota</taxon>
        <taxon>Gammaproteobacteria</taxon>
        <taxon>Nevskiales</taxon>
        <taxon>Nevskiaceae</taxon>
        <taxon>Solimonas</taxon>
    </lineage>
</organism>
<evidence type="ECO:0000313" key="6">
    <source>
        <dbReference type="Proteomes" id="UP000472676"/>
    </source>
</evidence>
<dbReference type="GO" id="GO:0016491">
    <property type="term" value="F:oxidoreductase activity"/>
    <property type="evidence" value="ECO:0007669"/>
    <property type="project" value="UniProtKB-KW"/>
</dbReference>
<dbReference type="InterPro" id="IPR036291">
    <property type="entry name" value="NAD(P)-bd_dom_sf"/>
</dbReference>
<dbReference type="PRINTS" id="PR00080">
    <property type="entry name" value="SDRFAMILY"/>
</dbReference>
<feature type="domain" description="Ketoreductase" evidence="4">
    <location>
        <begin position="15"/>
        <end position="207"/>
    </location>
</feature>
<dbReference type="Pfam" id="PF00106">
    <property type="entry name" value="adh_short"/>
    <property type="match status" value="1"/>
</dbReference>
<dbReference type="PRINTS" id="PR00081">
    <property type="entry name" value="GDHRDH"/>
</dbReference>
<keyword evidence="6" id="KW-1185">Reference proteome</keyword>
<reference evidence="5 6" key="1">
    <citation type="journal article" date="2014" name="Int. J. Syst. Evol. Microbiol.">
        <title>Solimonas terrae sp. nov., isolated from soil.</title>
        <authorList>
            <person name="Kim S.J."/>
            <person name="Moon J.Y."/>
            <person name="Weon H.Y."/>
            <person name="Ahn J.H."/>
            <person name="Chen W.M."/>
            <person name="Kwon S.W."/>
        </authorList>
    </citation>
    <scope>NUCLEOTIDE SEQUENCE [LARGE SCALE GENOMIC DNA]</scope>
    <source>
        <strain evidence="5 6">KIS83-12</strain>
    </source>
</reference>
<proteinExistence type="inferred from homology"/>
<keyword evidence="2" id="KW-0560">Oxidoreductase</keyword>
<evidence type="ECO:0000256" key="3">
    <source>
        <dbReference type="RuleBase" id="RU000363"/>
    </source>
</evidence>
<dbReference type="GO" id="GO:0016020">
    <property type="term" value="C:membrane"/>
    <property type="evidence" value="ECO:0007669"/>
    <property type="project" value="TreeGrafter"/>
</dbReference>
<gene>
    <name evidence="5" type="ORF">G7Y85_19800</name>
</gene>
<dbReference type="SUPFAM" id="SSF51735">
    <property type="entry name" value="NAD(P)-binding Rossmann-fold domains"/>
    <property type="match status" value="1"/>
</dbReference>
<comment type="similarity">
    <text evidence="1 3">Belongs to the short-chain dehydrogenases/reductases (SDR) family.</text>
</comment>
<dbReference type="Gene3D" id="3.40.50.720">
    <property type="entry name" value="NAD(P)-binding Rossmann-like Domain"/>
    <property type="match status" value="1"/>
</dbReference>
<dbReference type="PANTHER" id="PTHR44196">
    <property type="entry name" value="DEHYDROGENASE/REDUCTASE SDR FAMILY MEMBER 7B"/>
    <property type="match status" value="1"/>
</dbReference>
<dbReference type="InterPro" id="IPR057326">
    <property type="entry name" value="KR_dom"/>
</dbReference>
<dbReference type="Proteomes" id="UP000472676">
    <property type="component" value="Unassembled WGS sequence"/>
</dbReference>
<dbReference type="InterPro" id="IPR020904">
    <property type="entry name" value="Sc_DH/Rdtase_CS"/>
</dbReference>
<dbReference type="CDD" id="cd05233">
    <property type="entry name" value="SDR_c"/>
    <property type="match status" value="1"/>
</dbReference>
<evidence type="ECO:0000259" key="4">
    <source>
        <dbReference type="SMART" id="SM00822"/>
    </source>
</evidence>
<evidence type="ECO:0000256" key="2">
    <source>
        <dbReference type="ARBA" id="ARBA00023002"/>
    </source>
</evidence>
<dbReference type="InterPro" id="IPR002347">
    <property type="entry name" value="SDR_fam"/>
</dbReference>
<dbReference type="SMART" id="SM00822">
    <property type="entry name" value="PKS_KR"/>
    <property type="match status" value="1"/>
</dbReference>
<dbReference type="AlphaFoldDB" id="A0A6M2BXL6"/>
<dbReference type="PANTHER" id="PTHR44196:SF1">
    <property type="entry name" value="DEHYDROGENASE_REDUCTASE SDR FAMILY MEMBER 7B"/>
    <property type="match status" value="1"/>
</dbReference>